<proteinExistence type="predicted"/>
<feature type="transmembrane region" description="Helical" evidence="1">
    <location>
        <begin position="72"/>
        <end position="90"/>
    </location>
</feature>
<accession>A0A5D4SEA9</accession>
<feature type="transmembrane region" description="Helical" evidence="1">
    <location>
        <begin position="49"/>
        <end position="65"/>
    </location>
</feature>
<keyword evidence="1" id="KW-0472">Membrane</keyword>
<dbReference type="EMBL" id="VTES01000005">
    <property type="protein sequence ID" value="TYS61917.1"/>
    <property type="molecule type" value="Genomic_DNA"/>
</dbReference>
<keyword evidence="1" id="KW-1133">Transmembrane helix</keyword>
<reference evidence="2 3" key="1">
    <citation type="submission" date="2019-08" db="EMBL/GenBank/DDBJ databases">
        <title>Bacillus genomes from the desert of Cuatro Cienegas, Coahuila.</title>
        <authorList>
            <person name="Olmedo-Alvarez G."/>
        </authorList>
    </citation>
    <scope>NUCLEOTIDE SEQUENCE [LARGE SCALE GENOMIC DNA]</scope>
    <source>
        <strain evidence="2 3">CH37_1T</strain>
    </source>
</reference>
<gene>
    <name evidence="2" type="ORF">FZD47_17655</name>
</gene>
<feature type="transmembrane region" description="Helical" evidence="1">
    <location>
        <begin position="155"/>
        <end position="172"/>
    </location>
</feature>
<feature type="transmembrane region" description="Helical" evidence="1">
    <location>
        <begin position="129"/>
        <end position="149"/>
    </location>
</feature>
<keyword evidence="1" id="KW-0812">Transmembrane</keyword>
<organism evidence="2 3">
    <name type="scientific">Bacillus infantis</name>
    <dbReference type="NCBI Taxonomy" id="324767"/>
    <lineage>
        <taxon>Bacteria</taxon>
        <taxon>Bacillati</taxon>
        <taxon>Bacillota</taxon>
        <taxon>Bacilli</taxon>
        <taxon>Bacillales</taxon>
        <taxon>Bacillaceae</taxon>
        <taxon>Bacillus</taxon>
    </lineage>
</organism>
<evidence type="ECO:0000313" key="3">
    <source>
        <dbReference type="Proteomes" id="UP000323732"/>
    </source>
</evidence>
<evidence type="ECO:0000313" key="2">
    <source>
        <dbReference type="EMBL" id="TYS61917.1"/>
    </source>
</evidence>
<name>A0A5D4SEA9_9BACI</name>
<dbReference type="RefSeq" id="WP_148950412.1">
    <property type="nucleotide sequence ID" value="NZ_JAIVAO010000006.1"/>
</dbReference>
<comment type="caution">
    <text evidence="2">The sequence shown here is derived from an EMBL/GenBank/DDBJ whole genome shotgun (WGS) entry which is preliminary data.</text>
</comment>
<dbReference type="AlphaFoldDB" id="A0A5D4SEA9"/>
<dbReference type="Proteomes" id="UP000323732">
    <property type="component" value="Unassembled WGS sequence"/>
</dbReference>
<feature type="transmembrane region" description="Helical" evidence="1">
    <location>
        <begin position="179"/>
        <end position="198"/>
    </location>
</feature>
<feature type="transmembrane region" description="Helical" evidence="1">
    <location>
        <begin position="102"/>
        <end position="122"/>
    </location>
</feature>
<sequence>MIKLIRKIPGFVLSLVFGILLGAIAKYLDTVSVDGHWGRNILSYSGDIFTRPGIWVLIGTILAAYSKTLLRAALNTFLFFIGMLISYYVYSAYLFGFFPTSYFLLWGSIAIVSPFLAMIVWIAKNDPRLAFVLPALPMGLLLSLALGIGLFYVDVSYVEELMMYIVLCIIFYKTGKQMAIVVILSFVVAIIFGLYSPIQF</sequence>
<evidence type="ECO:0000256" key="1">
    <source>
        <dbReference type="SAM" id="Phobius"/>
    </source>
</evidence>
<protein>
    <submittedName>
        <fullName evidence="2">Uncharacterized protein</fullName>
    </submittedName>
</protein>